<organism evidence="1 2">
    <name type="scientific">Scophthalmus maximus</name>
    <name type="common">Turbot</name>
    <name type="synonym">Psetta maxima</name>
    <dbReference type="NCBI Taxonomy" id="52904"/>
    <lineage>
        <taxon>Eukaryota</taxon>
        <taxon>Metazoa</taxon>
        <taxon>Chordata</taxon>
        <taxon>Craniata</taxon>
        <taxon>Vertebrata</taxon>
        <taxon>Euteleostomi</taxon>
        <taxon>Actinopterygii</taxon>
        <taxon>Neopterygii</taxon>
        <taxon>Teleostei</taxon>
        <taxon>Neoteleostei</taxon>
        <taxon>Acanthomorphata</taxon>
        <taxon>Carangaria</taxon>
        <taxon>Pleuronectiformes</taxon>
        <taxon>Pleuronectoidei</taxon>
        <taxon>Scophthalmidae</taxon>
        <taxon>Scophthalmus</taxon>
    </lineage>
</organism>
<accession>A0A8D3C3S3</accession>
<dbReference type="Gene3D" id="3.40.50.12700">
    <property type="match status" value="1"/>
</dbReference>
<proteinExistence type="predicted"/>
<dbReference type="AlphaFoldDB" id="A0A8D3C3S3"/>
<reference evidence="1" key="1">
    <citation type="submission" date="2023-05" db="EMBL/GenBank/DDBJ databases">
        <title>High-quality long-read genome of Scophthalmus maximus.</title>
        <authorList>
            <person name="Lien S."/>
            <person name="Martinez P."/>
        </authorList>
    </citation>
    <scope>NUCLEOTIDE SEQUENCE [LARGE SCALE GENOMIC DNA]</scope>
</reference>
<sequence>MLIIRNIHYFNATTCCFPGTTVPTLLNKLPGHNDTVRRESEWTKDNFNQLFKLLKSYGKSVFISGPLPTLSHDSERFSRLLSLNTWLQSTCHTHDFGFIDNFNLFWNRRSFYRPDGIHPNRLGCSFLAVNLQLAVQSAPPA</sequence>
<evidence type="ECO:0000313" key="1">
    <source>
        <dbReference type="Ensembl" id="ENSSMAP00000041931.1"/>
    </source>
</evidence>
<name>A0A8D3C3S3_SCOMX</name>
<dbReference type="SUPFAM" id="SSF52266">
    <property type="entry name" value="SGNH hydrolase"/>
    <property type="match status" value="1"/>
</dbReference>
<evidence type="ECO:0000313" key="2">
    <source>
        <dbReference type="Proteomes" id="UP000694558"/>
    </source>
</evidence>
<protein>
    <recommendedName>
        <fullName evidence="3">SGNH hydrolase-type esterase domain-containing protein</fullName>
    </recommendedName>
</protein>
<dbReference type="GeneTree" id="ENSGT01140000282678"/>
<dbReference type="Ensembl" id="ENSSMAT00000072789.1">
    <property type="protein sequence ID" value="ENSSMAP00000041931.1"/>
    <property type="gene ID" value="ENSSMAG00000028354.1"/>
</dbReference>
<reference evidence="1" key="2">
    <citation type="submission" date="2025-08" db="UniProtKB">
        <authorList>
            <consortium name="Ensembl"/>
        </authorList>
    </citation>
    <scope>IDENTIFICATION</scope>
</reference>
<evidence type="ECO:0008006" key="3">
    <source>
        <dbReference type="Google" id="ProtNLM"/>
    </source>
</evidence>
<dbReference type="Proteomes" id="UP000694558">
    <property type="component" value="Chromosome 5"/>
</dbReference>
<dbReference type="CDD" id="cd00229">
    <property type="entry name" value="SGNH_hydrolase"/>
    <property type="match status" value="1"/>
</dbReference>